<comment type="subcellular location">
    <subcellularLocation>
        <location evidence="1">Membrane</location>
        <topology evidence="1">Multi-pass membrane protein</topology>
    </subcellularLocation>
</comment>
<keyword evidence="7" id="KW-1185">Reference proteome</keyword>
<dbReference type="Gene3D" id="1.20.1510.10">
    <property type="entry name" value="Cation efflux protein transmembrane domain"/>
    <property type="match status" value="1"/>
</dbReference>
<organism evidence="6 7">
    <name type="scientific">Gordonia jinhuaensis</name>
    <dbReference type="NCBI Taxonomy" id="1517702"/>
    <lineage>
        <taxon>Bacteria</taxon>
        <taxon>Bacillati</taxon>
        <taxon>Actinomycetota</taxon>
        <taxon>Actinomycetes</taxon>
        <taxon>Mycobacteriales</taxon>
        <taxon>Gordoniaceae</taxon>
        <taxon>Gordonia</taxon>
    </lineage>
</organism>
<keyword evidence="2 5" id="KW-0812">Transmembrane</keyword>
<reference evidence="6" key="1">
    <citation type="journal article" date="2014" name="Int. J. Syst. Evol. Microbiol.">
        <title>Complete genome sequence of Corynebacterium casei LMG S-19264T (=DSM 44701T), isolated from a smear-ripened cheese.</title>
        <authorList>
            <consortium name="US DOE Joint Genome Institute (JGI-PGF)"/>
            <person name="Walter F."/>
            <person name="Albersmeier A."/>
            <person name="Kalinowski J."/>
            <person name="Ruckert C."/>
        </authorList>
    </citation>
    <scope>NUCLEOTIDE SEQUENCE</scope>
    <source>
        <strain evidence="6">CGMCC 1.12827</strain>
    </source>
</reference>
<keyword evidence="4 5" id="KW-0472">Membrane</keyword>
<dbReference type="AlphaFoldDB" id="A0A916WYS8"/>
<dbReference type="InterPro" id="IPR027469">
    <property type="entry name" value="Cation_efflux_TMD_sf"/>
</dbReference>
<protein>
    <submittedName>
        <fullName evidence="6">Uncharacterized protein</fullName>
    </submittedName>
</protein>
<dbReference type="SUPFAM" id="SSF161111">
    <property type="entry name" value="Cation efflux protein transmembrane domain-like"/>
    <property type="match status" value="1"/>
</dbReference>
<keyword evidence="3 5" id="KW-1133">Transmembrane helix</keyword>
<evidence type="ECO:0000256" key="5">
    <source>
        <dbReference type="SAM" id="Phobius"/>
    </source>
</evidence>
<evidence type="ECO:0000256" key="3">
    <source>
        <dbReference type="ARBA" id="ARBA00022989"/>
    </source>
</evidence>
<sequence length="172" mass="18700">MATVLRSYARHSALAKAEWVSWRASSLLSVMVAVGGGIAVALNGSGHPTIASYVDPILVLIACVSVTPMAIGLIREGMRELLEAAPPAPLMHQINGVVEATSRRFELPTPVIRSTKLGQRLYVEGDYLISDHQEFGIDDEDEIRRSITDGLGELGYQVWATVELTTDDRLID</sequence>
<evidence type="ECO:0000256" key="1">
    <source>
        <dbReference type="ARBA" id="ARBA00004141"/>
    </source>
</evidence>
<feature type="transmembrane region" description="Helical" evidence="5">
    <location>
        <begin position="20"/>
        <end position="41"/>
    </location>
</feature>
<proteinExistence type="predicted"/>
<feature type="transmembrane region" description="Helical" evidence="5">
    <location>
        <begin position="53"/>
        <end position="74"/>
    </location>
</feature>
<comment type="caution">
    <text evidence="6">The sequence shown here is derived from an EMBL/GenBank/DDBJ whole genome shotgun (WGS) entry which is preliminary data.</text>
</comment>
<evidence type="ECO:0000313" key="7">
    <source>
        <dbReference type="Proteomes" id="UP000621454"/>
    </source>
</evidence>
<dbReference type="GO" id="GO:0016020">
    <property type="term" value="C:membrane"/>
    <property type="evidence" value="ECO:0007669"/>
    <property type="project" value="UniProtKB-SubCell"/>
</dbReference>
<accession>A0A916WYS8</accession>
<reference evidence="6" key="2">
    <citation type="submission" date="2020-09" db="EMBL/GenBank/DDBJ databases">
        <authorList>
            <person name="Sun Q."/>
            <person name="Zhou Y."/>
        </authorList>
    </citation>
    <scope>NUCLEOTIDE SEQUENCE</scope>
    <source>
        <strain evidence="6">CGMCC 1.12827</strain>
    </source>
</reference>
<dbReference type="EMBL" id="BMGC01000024">
    <property type="protein sequence ID" value="GGB40014.1"/>
    <property type="molecule type" value="Genomic_DNA"/>
</dbReference>
<gene>
    <name evidence="6" type="ORF">GCM10011489_29560</name>
</gene>
<dbReference type="Proteomes" id="UP000621454">
    <property type="component" value="Unassembled WGS sequence"/>
</dbReference>
<name>A0A916WYS8_9ACTN</name>
<evidence type="ECO:0000256" key="4">
    <source>
        <dbReference type="ARBA" id="ARBA00023136"/>
    </source>
</evidence>
<evidence type="ECO:0000313" key="6">
    <source>
        <dbReference type="EMBL" id="GGB40014.1"/>
    </source>
</evidence>
<evidence type="ECO:0000256" key="2">
    <source>
        <dbReference type="ARBA" id="ARBA00022692"/>
    </source>
</evidence>